<feature type="transmembrane region" description="Helical" evidence="1">
    <location>
        <begin position="71"/>
        <end position="90"/>
    </location>
</feature>
<keyword evidence="1" id="KW-0812">Transmembrane</keyword>
<keyword evidence="1" id="KW-1133">Transmembrane helix</keyword>
<comment type="caution">
    <text evidence="2">The sequence shown here is derived from an EMBL/GenBank/DDBJ whole genome shotgun (WGS) entry which is preliminary data.</text>
</comment>
<proteinExistence type="predicted"/>
<sequence>MSPPPPRTDAYSYLNDRGDGSPLRLLPYDDYDVLLSCPFAAPIIPPDTDELVFFPYNSPEEIHSLFFYNHWAFNALLPLIGALTALIILATRNTLHGCSTWLSAFS</sequence>
<evidence type="ECO:0000313" key="2">
    <source>
        <dbReference type="EMBL" id="KAJ7660609.1"/>
    </source>
</evidence>
<protein>
    <submittedName>
        <fullName evidence="2">Uncharacterized protein</fullName>
    </submittedName>
</protein>
<keyword evidence="3" id="KW-1185">Reference proteome</keyword>
<reference evidence="2" key="1">
    <citation type="submission" date="2023-03" db="EMBL/GenBank/DDBJ databases">
        <title>Massive genome expansion in bonnet fungi (Mycena s.s.) driven by repeated elements and novel gene families across ecological guilds.</title>
        <authorList>
            <consortium name="Lawrence Berkeley National Laboratory"/>
            <person name="Harder C.B."/>
            <person name="Miyauchi S."/>
            <person name="Viragh M."/>
            <person name="Kuo A."/>
            <person name="Thoen E."/>
            <person name="Andreopoulos B."/>
            <person name="Lu D."/>
            <person name="Skrede I."/>
            <person name="Drula E."/>
            <person name="Henrissat B."/>
            <person name="Morin E."/>
            <person name="Kohler A."/>
            <person name="Barry K."/>
            <person name="LaButti K."/>
            <person name="Morin E."/>
            <person name="Salamov A."/>
            <person name="Lipzen A."/>
            <person name="Mereny Z."/>
            <person name="Hegedus B."/>
            <person name="Baldrian P."/>
            <person name="Stursova M."/>
            <person name="Weitz H."/>
            <person name="Taylor A."/>
            <person name="Grigoriev I.V."/>
            <person name="Nagy L.G."/>
            <person name="Martin F."/>
            <person name="Kauserud H."/>
        </authorList>
    </citation>
    <scope>NUCLEOTIDE SEQUENCE</scope>
    <source>
        <strain evidence="2">CBHHK067</strain>
    </source>
</reference>
<evidence type="ECO:0000256" key="1">
    <source>
        <dbReference type="SAM" id="Phobius"/>
    </source>
</evidence>
<accession>A0AAD7CSH8</accession>
<name>A0AAD7CSH8_MYCRO</name>
<dbReference type="Proteomes" id="UP001221757">
    <property type="component" value="Unassembled WGS sequence"/>
</dbReference>
<organism evidence="2 3">
    <name type="scientific">Mycena rosella</name>
    <name type="common">Pink bonnet</name>
    <name type="synonym">Agaricus rosellus</name>
    <dbReference type="NCBI Taxonomy" id="1033263"/>
    <lineage>
        <taxon>Eukaryota</taxon>
        <taxon>Fungi</taxon>
        <taxon>Dikarya</taxon>
        <taxon>Basidiomycota</taxon>
        <taxon>Agaricomycotina</taxon>
        <taxon>Agaricomycetes</taxon>
        <taxon>Agaricomycetidae</taxon>
        <taxon>Agaricales</taxon>
        <taxon>Marasmiineae</taxon>
        <taxon>Mycenaceae</taxon>
        <taxon>Mycena</taxon>
    </lineage>
</organism>
<gene>
    <name evidence="2" type="ORF">B0H17DRAFT_1212484</name>
</gene>
<evidence type="ECO:0000313" key="3">
    <source>
        <dbReference type="Proteomes" id="UP001221757"/>
    </source>
</evidence>
<keyword evidence="1" id="KW-0472">Membrane</keyword>
<dbReference type="AlphaFoldDB" id="A0AAD7CSH8"/>
<dbReference type="EMBL" id="JARKIE010000257">
    <property type="protein sequence ID" value="KAJ7660609.1"/>
    <property type="molecule type" value="Genomic_DNA"/>
</dbReference>